<dbReference type="GO" id="GO:0005634">
    <property type="term" value="C:nucleus"/>
    <property type="evidence" value="ECO:0007669"/>
    <property type="project" value="UniProtKB-SubCell"/>
</dbReference>
<dbReference type="GO" id="GO:0003700">
    <property type="term" value="F:DNA-binding transcription factor activity"/>
    <property type="evidence" value="ECO:0007669"/>
    <property type="project" value="InterPro"/>
</dbReference>
<feature type="region of interest" description="Disordered" evidence="5">
    <location>
        <begin position="143"/>
        <end position="239"/>
    </location>
</feature>
<dbReference type="SMART" id="SM00415">
    <property type="entry name" value="HSF"/>
    <property type="match status" value="1"/>
</dbReference>
<dbReference type="InterPro" id="IPR000232">
    <property type="entry name" value="HSF_DNA-bd"/>
</dbReference>
<gene>
    <name evidence="7" type="ORF">CTEN210_03552</name>
</gene>
<evidence type="ECO:0000256" key="4">
    <source>
        <dbReference type="RuleBase" id="RU004020"/>
    </source>
</evidence>
<feature type="region of interest" description="Disordered" evidence="5">
    <location>
        <begin position="1"/>
        <end position="29"/>
    </location>
</feature>
<dbReference type="EMBL" id="BLLK01000022">
    <property type="protein sequence ID" value="GFH47077.1"/>
    <property type="molecule type" value="Genomic_DNA"/>
</dbReference>
<feature type="compositionally biased region" description="Basic and acidic residues" evidence="5">
    <location>
        <begin position="159"/>
        <end position="168"/>
    </location>
</feature>
<proteinExistence type="inferred from homology"/>
<dbReference type="AlphaFoldDB" id="A0AAD3CJ88"/>
<comment type="caution">
    <text evidence="7">The sequence shown here is derived from an EMBL/GenBank/DDBJ whole genome shotgun (WGS) entry which is preliminary data.</text>
</comment>
<evidence type="ECO:0000256" key="2">
    <source>
        <dbReference type="ARBA" id="ARBA00023125"/>
    </source>
</evidence>
<organism evidence="7 8">
    <name type="scientific">Chaetoceros tenuissimus</name>
    <dbReference type="NCBI Taxonomy" id="426638"/>
    <lineage>
        <taxon>Eukaryota</taxon>
        <taxon>Sar</taxon>
        <taxon>Stramenopiles</taxon>
        <taxon>Ochrophyta</taxon>
        <taxon>Bacillariophyta</taxon>
        <taxon>Coscinodiscophyceae</taxon>
        <taxon>Chaetocerotophycidae</taxon>
        <taxon>Chaetocerotales</taxon>
        <taxon>Chaetocerotaceae</taxon>
        <taxon>Chaetoceros</taxon>
    </lineage>
</organism>
<evidence type="ECO:0000259" key="6">
    <source>
        <dbReference type="SMART" id="SM00415"/>
    </source>
</evidence>
<evidence type="ECO:0000313" key="7">
    <source>
        <dbReference type="EMBL" id="GFH47077.1"/>
    </source>
</evidence>
<reference evidence="7 8" key="1">
    <citation type="journal article" date="2021" name="Sci. Rep.">
        <title>The genome of the diatom Chaetoceros tenuissimus carries an ancient integrated fragment of an extant virus.</title>
        <authorList>
            <person name="Hongo Y."/>
            <person name="Kimura K."/>
            <person name="Takaki Y."/>
            <person name="Yoshida Y."/>
            <person name="Baba S."/>
            <person name="Kobayashi G."/>
            <person name="Nagasaki K."/>
            <person name="Hano T."/>
            <person name="Tomaru Y."/>
        </authorList>
    </citation>
    <scope>NUCLEOTIDE SEQUENCE [LARGE SCALE GENOMIC DNA]</scope>
    <source>
        <strain evidence="7 8">NIES-3715</strain>
    </source>
</reference>
<feature type="compositionally biased region" description="Polar residues" evidence="5">
    <location>
        <begin position="175"/>
        <end position="191"/>
    </location>
</feature>
<keyword evidence="8" id="KW-1185">Reference proteome</keyword>
<dbReference type="SUPFAM" id="SSF46785">
    <property type="entry name" value="Winged helix' DNA-binding domain"/>
    <property type="match status" value="1"/>
</dbReference>
<dbReference type="InterPro" id="IPR036390">
    <property type="entry name" value="WH_DNA-bd_sf"/>
</dbReference>
<comment type="similarity">
    <text evidence="4">Belongs to the HSF family.</text>
</comment>
<dbReference type="PANTHER" id="PTHR10015">
    <property type="entry name" value="HEAT SHOCK TRANSCRIPTION FACTOR"/>
    <property type="match status" value="1"/>
</dbReference>
<dbReference type="Proteomes" id="UP001054902">
    <property type="component" value="Unassembled WGS sequence"/>
</dbReference>
<feature type="domain" description="HSF-type DNA-binding" evidence="6">
    <location>
        <begin position="31"/>
        <end position="138"/>
    </location>
</feature>
<evidence type="ECO:0000256" key="5">
    <source>
        <dbReference type="SAM" id="MobiDB-lite"/>
    </source>
</evidence>
<evidence type="ECO:0000256" key="1">
    <source>
        <dbReference type="ARBA" id="ARBA00004123"/>
    </source>
</evidence>
<comment type="subcellular location">
    <subcellularLocation>
        <location evidence="1">Nucleus</location>
    </subcellularLocation>
</comment>
<keyword evidence="2" id="KW-0238">DNA-binding</keyword>
<dbReference type="GO" id="GO:0043565">
    <property type="term" value="F:sequence-specific DNA binding"/>
    <property type="evidence" value="ECO:0007669"/>
    <property type="project" value="InterPro"/>
</dbReference>
<evidence type="ECO:0000256" key="3">
    <source>
        <dbReference type="ARBA" id="ARBA00023242"/>
    </source>
</evidence>
<name>A0AAD3CJ88_9STRA</name>
<dbReference type="InterPro" id="IPR036388">
    <property type="entry name" value="WH-like_DNA-bd_sf"/>
</dbReference>
<evidence type="ECO:0000313" key="8">
    <source>
        <dbReference type="Proteomes" id="UP001054902"/>
    </source>
</evidence>
<sequence length="239" mass="27913">MNPLSKYISTTTQSTGTEESRRSKRGGCKYPFPQRLFDLLQDIDVRKPEQSSILSWHPNGKYFQVHNRNAFERVIQKKYFNQSKYASFRRQLNLWGFERINPYHTTPTEEDEQDFSSCYFHPLFQRHDMRLCCTMARVVGKDGSRLRSVSQDGSTEDDNTYHNKKENQVEEDIQESSTPFAVCSSMSTAPSSLDAPQDTGDNEVMVKGEEMLVRSEEHQLLQRQDFHSDEDMTEEQQQQ</sequence>
<feature type="compositionally biased region" description="Basic and acidic residues" evidence="5">
    <location>
        <begin position="204"/>
        <end position="230"/>
    </location>
</feature>
<dbReference type="Pfam" id="PF00447">
    <property type="entry name" value="HSF_DNA-bind"/>
    <property type="match status" value="1"/>
</dbReference>
<dbReference type="Gene3D" id="1.10.10.10">
    <property type="entry name" value="Winged helix-like DNA-binding domain superfamily/Winged helix DNA-binding domain"/>
    <property type="match status" value="1"/>
</dbReference>
<accession>A0AAD3CJ88</accession>
<dbReference type="PANTHER" id="PTHR10015:SF206">
    <property type="entry name" value="HSF-TYPE DNA-BINDING DOMAIN-CONTAINING PROTEIN"/>
    <property type="match status" value="1"/>
</dbReference>
<protein>
    <recommendedName>
        <fullName evidence="6">HSF-type DNA-binding domain-containing protein</fullName>
    </recommendedName>
</protein>
<keyword evidence="3" id="KW-0539">Nucleus</keyword>